<reference evidence="1 2" key="1">
    <citation type="submission" date="2023-07" db="EMBL/GenBank/DDBJ databases">
        <title>Genomic Encyclopedia of Type Strains, Phase IV (KMG-IV): sequencing the most valuable type-strain genomes for metagenomic binning, comparative biology and taxonomic classification.</title>
        <authorList>
            <person name="Goeker M."/>
        </authorList>
    </citation>
    <scope>NUCLEOTIDE SEQUENCE [LARGE SCALE GENOMIC DNA]</scope>
    <source>
        <strain evidence="1 2">DSM 19562</strain>
    </source>
</reference>
<dbReference type="RefSeq" id="WP_238251267.1">
    <property type="nucleotide sequence ID" value="NZ_BPQX01000051.1"/>
</dbReference>
<accession>A0ABU0HHF3</accession>
<protein>
    <submittedName>
        <fullName evidence="1">Uncharacterized protein</fullName>
    </submittedName>
</protein>
<evidence type="ECO:0000313" key="1">
    <source>
        <dbReference type="EMBL" id="MDQ0441754.1"/>
    </source>
</evidence>
<organism evidence="1 2">
    <name type="scientific">Methylobacterium persicinum</name>
    <dbReference type="NCBI Taxonomy" id="374426"/>
    <lineage>
        <taxon>Bacteria</taxon>
        <taxon>Pseudomonadati</taxon>
        <taxon>Pseudomonadota</taxon>
        <taxon>Alphaproteobacteria</taxon>
        <taxon>Hyphomicrobiales</taxon>
        <taxon>Methylobacteriaceae</taxon>
        <taxon>Methylobacterium</taxon>
    </lineage>
</organism>
<keyword evidence="2" id="KW-1185">Reference proteome</keyword>
<name>A0ABU0HHF3_9HYPH</name>
<sequence length="79" mass="9186">MDAVTIFHVLQILEERRIHLRLARDRPDTIRVDATLCGLRLEIDCFEDGHIEISTFKGTEDIDGGYDELTKILNHYVME</sequence>
<dbReference type="Proteomes" id="UP001236369">
    <property type="component" value="Unassembled WGS sequence"/>
</dbReference>
<comment type="caution">
    <text evidence="1">The sequence shown here is derived from an EMBL/GenBank/DDBJ whole genome shotgun (WGS) entry which is preliminary data.</text>
</comment>
<proteinExistence type="predicted"/>
<evidence type="ECO:0000313" key="2">
    <source>
        <dbReference type="Proteomes" id="UP001236369"/>
    </source>
</evidence>
<dbReference type="EMBL" id="JAUSVV010000002">
    <property type="protein sequence ID" value="MDQ0441754.1"/>
    <property type="molecule type" value="Genomic_DNA"/>
</dbReference>
<gene>
    <name evidence="1" type="ORF">QO016_001237</name>
</gene>